<dbReference type="InterPro" id="IPR011991">
    <property type="entry name" value="ArsR-like_HTH"/>
</dbReference>
<dbReference type="SMART" id="SM00418">
    <property type="entry name" value="HTH_ARSR"/>
    <property type="match status" value="1"/>
</dbReference>
<dbReference type="PANTHER" id="PTHR43132">
    <property type="entry name" value="ARSENICAL RESISTANCE OPERON REPRESSOR ARSR-RELATED"/>
    <property type="match status" value="1"/>
</dbReference>
<dbReference type="GO" id="GO:0003700">
    <property type="term" value="F:DNA-binding transcription factor activity"/>
    <property type="evidence" value="ECO:0007669"/>
    <property type="project" value="InterPro"/>
</dbReference>
<evidence type="ECO:0000256" key="1">
    <source>
        <dbReference type="ARBA" id="ARBA00023015"/>
    </source>
</evidence>
<dbReference type="InterPro" id="IPR001845">
    <property type="entry name" value="HTH_ArsR_DNA-bd_dom"/>
</dbReference>
<dbReference type="SUPFAM" id="SSF46785">
    <property type="entry name" value="Winged helix' DNA-binding domain"/>
    <property type="match status" value="1"/>
</dbReference>
<dbReference type="InterPro" id="IPR036388">
    <property type="entry name" value="WH-like_DNA-bd_sf"/>
</dbReference>
<dbReference type="InterPro" id="IPR036390">
    <property type="entry name" value="WH_DNA-bd_sf"/>
</dbReference>
<keyword evidence="2" id="KW-0238">DNA-binding</keyword>
<dbReference type="GO" id="GO:0003677">
    <property type="term" value="F:DNA binding"/>
    <property type="evidence" value="ECO:0007669"/>
    <property type="project" value="UniProtKB-KW"/>
</dbReference>
<dbReference type="NCBIfam" id="NF033788">
    <property type="entry name" value="HTH_metalloreg"/>
    <property type="match status" value="1"/>
</dbReference>
<dbReference type="AlphaFoldDB" id="A0A832A2A2"/>
<dbReference type="PRINTS" id="PR00778">
    <property type="entry name" value="HTHARSR"/>
</dbReference>
<proteinExistence type="predicted"/>
<dbReference type="EMBL" id="DSTK01000034">
    <property type="protein sequence ID" value="HFK97875.1"/>
    <property type="molecule type" value="Genomic_DNA"/>
</dbReference>
<evidence type="ECO:0000256" key="3">
    <source>
        <dbReference type="ARBA" id="ARBA00023163"/>
    </source>
</evidence>
<evidence type="ECO:0000259" key="4">
    <source>
        <dbReference type="PROSITE" id="PS50987"/>
    </source>
</evidence>
<sequence>MDKLINILKALSDPNRLRAVMALRHFEELCVCEIKGMLGLATGTVSRHMDVLKKARLVKARKDGRWVYYSLSEEFPRRILEWITQGIGDDPQVSRDRAHLAALRAEGTEGKA</sequence>
<dbReference type="Pfam" id="PF01022">
    <property type="entry name" value="HTH_5"/>
    <property type="match status" value="1"/>
</dbReference>
<dbReference type="PROSITE" id="PS50987">
    <property type="entry name" value="HTH_ARSR_2"/>
    <property type="match status" value="1"/>
</dbReference>
<feature type="domain" description="HTH arsR-type" evidence="4">
    <location>
        <begin position="1"/>
        <end position="94"/>
    </location>
</feature>
<name>A0A832A2A2_9BACT</name>
<protein>
    <submittedName>
        <fullName evidence="5">ArsR family transcriptional regulator</fullName>
    </submittedName>
</protein>
<reference evidence="5" key="1">
    <citation type="journal article" date="2020" name="mSystems">
        <title>Genome- and Community-Level Interaction Insights into Carbon Utilization and Element Cycling Functions of Hydrothermarchaeota in Hydrothermal Sediment.</title>
        <authorList>
            <person name="Zhou Z."/>
            <person name="Liu Y."/>
            <person name="Xu W."/>
            <person name="Pan J."/>
            <person name="Luo Z.H."/>
            <person name="Li M."/>
        </authorList>
    </citation>
    <scope>NUCLEOTIDE SEQUENCE [LARGE SCALE GENOMIC DNA]</scope>
    <source>
        <strain evidence="5">SpSt-456</strain>
    </source>
</reference>
<dbReference type="CDD" id="cd00090">
    <property type="entry name" value="HTH_ARSR"/>
    <property type="match status" value="1"/>
</dbReference>
<gene>
    <name evidence="5" type="ORF">ENS06_11225</name>
</gene>
<accession>A0A832A2A2</accession>
<dbReference type="InterPro" id="IPR051011">
    <property type="entry name" value="Metal_resp_trans_reg"/>
</dbReference>
<evidence type="ECO:0000313" key="5">
    <source>
        <dbReference type="EMBL" id="HFK97875.1"/>
    </source>
</evidence>
<organism evidence="5">
    <name type="scientific">Desulfacinum infernum</name>
    <dbReference type="NCBI Taxonomy" id="35837"/>
    <lineage>
        <taxon>Bacteria</taxon>
        <taxon>Pseudomonadati</taxon>
        <taxon>Thermodesulfobacteriota</taxon>
        <taxon>Syntrophobacteria</taxon>
        <taxon>Syntrophobacterales</taxon>
        <taxon>Syntrophobacteraceae</taxon>
        <taxon>Desulfacinum</taxon>
    </lineage>
</organism>
<evidence type="ECO:0000256" key="2">
    <source>
        <dbReference type="ARBA" id="ARBA00023125"/>
    </source>
</evidence>
<keyword evidence="1" id="KW-0805">Transcription regulation</keyword>
<dbReference type="PANTHER" id="PTHR43132:SF2">
    <property type="entry name" value="ARSENICAL RESISTANCE OPERON REPRESSOR ARSR-RELATED"/>
    <property type="match status" value="1"/>
</dbReference>
<keyword evidence="3" id="KW-0804">Transcription</keyword>
<comment type="caution">
    <text evidence="5">The sequence shown here is derived from an EMBL/GenBank/DDBJ whole genome shotgun (WGS) entry which is preliminary data.</text>
</comment>
<dbReference type="Gene3D" id="1.10.10.10">
    <property type="entry name" value="Winged helix-like DNA-binding domain superfamily/Winged helix DNA-binding domain"/>
    <property type="match status" value="1"/>
</dbReference>